<name>A0A450WQU6_9GAMM</name>
<dbReference type="Gene3D" id="3.40.50.11690">
    <property type="entry name" value="Cell division protein FtsQ/DivIB"/>
    <property type="match status" value="1"/>
</dbReference>
<keyword evidence="3 9" id="KW-0997">Cell inner membrane</keyword>
<dbReference type="GO" id="GO:0032153">
    <property type="term" value="C:cell division site"/>
    <property type="evidence" value="ECO:0007669"/>
    <property type="project" value="UniProtKB-UniRule"/>
</dbReference>
<organism evidence="13">
    <name type="scientific">Candidatus Kentrum sp. FM</name>
    <dbReference type="NCBI Taxonomy" id="2126340"/>
    <lineage>
        <taxon>Bacteria</taxon>
        <taxon>Pseudomonadati</taxon>
        <taxon>Pseudomonadota</taxon>
        <taxon>Gammaproteobacteria</taxon>
        <taxon>Candidatus Kentrum</taxon>
    </lineage>
</organism>
<evidence type="ECO:0000256" key="6">
    <source>
        <dbReference type="ARBA" id="ARBA00022989"/>
    </source>
</evidence>
<keyword evidence="6 9" id="KW-1133">Transmembrane helix</keyword>
<evidence type="ECO:0000259" key="10">
    <source>
        <dbReference type="PROSITE" id="PS51779"/>
    </source>
</evidence>
<evidence type="ECO:0000313" key="12">
    <source>
        <dbReference type="EMBL" id="VFJ70756.1"/>
    </source>
</evidence>
<evidence type="ECO:0000256" key="1">
    <source>
        <dbReference type="ARBA" id="ARBA00004370"/>
    </source>
</evidence>
<dbReference type="Gene3D" id="3.10.20.310">
    <property type="entry name" value="membrane protein fhac"/>
    <property type="match status" value="1"/>
</dbReference>
<evidence type="ECO:0000256" key="9">
    <source>
        <dbReference type="HAMAP-Rule" id="MF_00911"/>
    </source>
</evidence>
<proteinExistence type="inferred from homology"/>
<dbReference type="EMBL" id="CAADEZ010000559">
    <property type="protein sequence ID" value="VFJ70756.1"/>
    <property type="molecule type" value="Genomic_DNA"/>
</dbReference>
<comment type="similarity">
    <text evidence="9">Belongs to the FtsQ/DivIB family. FtsQ subfamily.</text>
</comment>
<dbReference type="HAMAP" id="MF_00911">
    <property type="entry name" value="FtsQ_subfam"/>
    <property type="match status" value="1"/>
</dbReference>
<dbReference type="InterPro" id="IPR013685">
    <property type="entry name" value="POTRA_FtsQ_type"/>
</dbReference>
<dbReference type="EMBL" id="CAADFL010000617">
    <property type="protein sequence ID" value="VFK19411.1"/>
    <property type="molecule type" value="Genomic_DNA"/>
</dbReference>
<accession>A0A450WQU6</accession>
<comment type="subunit">
    <text evidence="9">Part of a complex composed of FtsB, FtsL and FtsQ.</text>
</comment>
<feature type="domain" description="POTRA" evidence="10">
    <location>
        <begin position="32"/>
        <end position="101"/>
    </location>
</feature>
<reference evidence="13" key="1">
    <citation type="submission" date="2019-02" db="EMBL/GenBank/DDBJ databases">
        <authorList>
            <person name="Gruber-Vodicka R. H."/>
            <person name="Seah K. B. B."/>
        </authorList>
    </citation>
    <scope>NUCLEOTIDE SEQUENCE</scope>
    <source>
        <strain evidence="12">BECK_BZ163</strain>
        <strain evidence="13">BECK_BZ164</strain>
        <strain evidence="11">BECK_BZ165</strain>
    </source>
</reference>
<protein>
    <recommendedName>
        <fullName evidence="9">Cell division protein FtsQ</fullName>
    </recommendedName>
</protein>
<dbReference type="GO" id="GO:0043093">
    <property type="term" value="P:FtsZ-dependent cytokinesis"/>
    <property type="evidence" value="ECO:0007669"/>
    <property type="project" value="UniProtKB-UniRule"/>
</dbReference>
<dbReference type="EMBL" id="CAADFA010000086">
    <property type="protein sequence ID" value="VFJ50543.1"/>
    <property type="molecule type" value="Genomic_DNA"/>
</dbReference>
<dbReference type="PANTHER" id="PTHR35851">
    <property type="entry name" value="CELL DIVISION PROTEIN FTSQ"/>
    <property type="match status" value="1"/>
</dbReference>
<dbReference type="InterPro" id="IPR045335">
    <property type="entry name" value="FtsQ_C_sf"/>
</dbReference>
<gene>
    <name evidence="9" type="primary">ftsQ</name>
    <name evidence="12" type="ORF">BECKFM1743A_GA0114220_105592</name>
    <name evidence="13" type="ORF">BECKFM1743B_GA0114221_106172</name>
    <name evidence="11" type="ORF">BECKFM1743C_GA0114222_100867</name>
</gene>
<evidence type="ECO:0000256" key="3">
    <source>
        <dbReference type="ARBA" id="ARBA00022519"/>
    </source>
</evidence>
<evidence type="ECO:0000256" key="7">
    <source>
        <dbReference type="ARBA" id="ARBA00023136"/>
    </source>
</evidence>
<dbReference type="GO" id="GO:0005886">
    <property type="term" value="C:plasma membrane"/>
    <property type="evidence" value="ECO:0007669"/>
    <property type="project" value="UniProtKB-SubCell"/>
</dbReference>
<comment type="function">
    <text evidence="9">Essential cell division protein. May link together the upstream cell division proteins, which are predominantly cytoplasmic, with the downstream cell division proteins, which are predominantly periplasmic. May control correct divisome assembly.</text>
</comment>
<dbReference type="GO" id="GO:0090529">
    <property type="term" value="P:cell septum assembly"/>
    <property type="evidence" value="ECO:0007669"/>
    <property type="project" value="InterPro"/>
</dbReference>
<comment type="subcellular location">
    <subcellularLocation>
        <location evidence="9">Cell inner membrane</location>
        <topology evidence="9">Single-pass type II membrane protein</topology>
    </subcellularLocation>
    <subcellularLocation>
        <location evidence="1">Membrane</location>
    </subcellularLocation>
    <text evidence="9">Localizes to the division septum.</text>
</comment>
<evidence type="ECO:0000256" key="5">
    <source>
        <dbReference type="ARBA" id="ARBA00022692"/>
    </source>
</evidence>
<dbReference type="AlphaFoldDB" id="A0A450WQU6"/>
<dbReference type="Pfam" id="PF03799">
    <property type="entry name" value="FtsQ_DivIB_C"/>
    <property type="match status" value="1"/>
</dbReference>
<keyword evidence="5 9" id="KW-0812">Transmembrane</keyword>
<sequence length="266" mass="29891">MLFKHGVWISITVFAMSVFGAWIYRAPTLFDMPISHIRVAGELREITETSLREAISPHLASGFFGLDVAAVRKDILKLPWLKSVSVRRIWPESLYIAVIEHKAEARWYDGGLIAVDGTLFYPPPESCSVDLPVLKGTPGIHAEMLRQYRELQLALEPMERDIRQFTRTERPIWKIELDTELTIVLGDKNPIATVEQFARTAAAVLDERIDNMLSVDLRYVNGFAVRWRSVAHSGTGGRPKSEGLEETSLLPPAEVSGAFRVDLHGN</sequence>
<dbReference type="PROSITE" id="PS51779">
    <property type="entry name" value="POTRA"/>
    <property type="match status" value="1"/>
</dbReference>
<dbReference type="InterPro" id="IPR034746">
    <property type="entry name" value="POTRA"/>
</dbReference>
<keyword evidence="4 9" id="KW-0132">Cell division</keyword>
<evidence type="ECO:0000256" key="8">
    <source>
        <dbReference type="ARBA" id="ARBA00023306"/>
    </source>
</evidence>
<keyword evidence="7 9" id="KW-0472">Membrane</keyword>
<dbReference type="InterPro" id="IPR005548">
    <property type="entry name" value="Cell_div_FtsQ/DivIB_C"/>
</dbReference>
<dbReference type="PANTHER" id="PTHR35851:SF1">
    <property type="entry name" value="CELL DIVISION PROTEIN FTSQ"/>
    <property type="match status" value="1"/>
</dbReference>
<keyword evidence="2 9" id="KW-1003">Cell membrane</keyword>
<evidence type="ECO:0000313" key="11">
    <source>
        <dbReference type="EMBL" id="VFJ50543.1"/>
    </source>
</evidence>
<feature type="transmembrane region" description="Helical" evidence="9">
    <location>
        <begin position="6"/>
        <end position="24"/>
    </location>
</feature>
<dbReference type="Pfam" id="PF08478">
    <property type="entry name" value="POTRA_1"/>
    <property type="match status" value="1"/>
</dbReference>
<keyword evidence="8 9" id="KW-0131">Cell cycle</keyword>
<evidence type="ECO:0000313" key="13">
    <source>
        <dbReference type="EMBL" id="VFK19411.1"/>
    </source>
</evidence>
<evidence type="ECO:0000256" key="4">
    <source>
        <dbReference type="ARBA" id="ARBA00022618"/>
    </source>
</evidence>
<evidence type="ECO:0000256" key="2">
    <source>
        <dbReference type="ARBA" id="ARBA00022475"/>
    </source>
</evidence>
<dbReference type="InterPro" id="IPR026579">
    <property type="entry name" value="FtsQ"/>
</dbReference>